<gene>
    <name evidence="1" type="ORF">FBEOM_11850</name>
</gene>
<protein>
    <submittedName>
        <fullName evidence="1">Uncharacterized protein</fullName>
    </submittedName>
</protein>
<reference evidence="1" key="2">
    <citation type="submission" date="2020-02" db="EMBL/GenBank/DDBJ databases">
        <title>Identification and distribution of gene clusters putatively required for synthesis of sphingolipid metabolism inhibitors in phylogenetically diverse species of the filamentous fungus Fusarium.</title>
        <authorList>
            <person name="Kim H.-S."/>
            <person name="Busman M."/>
            <person name="Brown D.W."/>
            <person name="Divon H."/>
            <person name="Uhlig S."/>
            <person name="Proctor R.H."/>
        </authorList>
    </citation>
    <scope>NUCLEOTIDE SEQUENCE</scope>
    <source>
        <strain evidence="1">NRRL 25174</strain>
    </source>
</reference>
<comment type="caution">
    <text evidence="1">The sequence shown here is derived from an EMBL/GenBank/DDBJ whole genome shotgun (WGS) entry which is preliminary data.</text>
</comment>
<proteinExistence type="predicted"/>
<sequence length="228" mass="24714">MRTPFRSHVFINISPTDTEPYEKSTSKVVDTWAGPVTGDLTYTQYLADKALHDGIDLLVDGHKLPKEPWEGVQTTTGTLTGWTLNAKLEDLHPDSTVHVTKVLSDLSAAFADSPFVSDNFNAATVINTILDPILSNTDSDAGIVLTTKSDVDTILNDTTRLSVAGKVKGAGPTFVSFQISVFSGGLVSAVSGLQQRFNAFTLPTTWVKENKVNIKRNMTQTDNGINDR</sequence>
<dbReference type="OrthoDB" id="5121585at2759"/>
<name>A0A9P5A9X0_9HYPO</name>
<reference evidence="1" key="1">
    <citation type="journal article" date="2017" name="Mycologia">
        <title>Fusarium algeriense, sp. nov., a novel toxigenic crown rot pathogen of durum wheat from Algeria is nested in the Fusarium burgessii species complex.</title>
        <authorList>
            <person name="Laraba I."/>
            <person name="Keddad A."/>
            <person name="Boureghda H."/>
            <person name="Abdallah N."/>
            <person name="Vaughan M.M."/>
            <person name="Proctor R.H."/>
            <person name="Busman M."/>
            <person name="O'Donnell K."/>
        </authorList>
    </citation>
    <scope>NUCLEOTIDE SEQUENCE</scope>
    <source>
        <strain evidence="1">NRRL 25174</strain>
    </source>
</reference>
<evidence type="ECO:0000313" key="2">
    <source>
        <dbReference type="Proteomes" id="UP000730481"/>
    </source>
</evidence>
<keyword evidence="2" id="KW-1185">Reference proteome</keyword>
<evidence type="ECO:0000313" key="1">
    <source>
        <dbReference type="EMBL" id="KAF4334313.1"/>
    </source>
</evidence>
<dbReference type="Proteomes" id="UP000730481">
    <property type="component" value="Unassembled WGS sequence"/>
</dbReference>
<dbReference type="EMBL" id="PVQB02000702">
    <property type="protein sequence ID" value="KAF4334313.1"/>
    <property type="molecule type" value="Genomic_DNA"/>
</dbReference>
<accession>A0A9P5A9X0</accession>
<organism evidence="1 2">
    <name type="scientific">Fusarium beomiforme</name>
    <dbReference type="NCBI Taxonomy" id="44412"/>
    <lineage>
        <taxon>Eukaryota</taxon>
        <taxon>Fungi</taxon>
        <taxon>Dikarya</taxon>
        <taxon>Ascomycota</taxon>
        <taxon>Pezizomycotina</taxon>
        <taxon>Sordariomycetes</taxon>
        <taxon>Hypocreomycetidae</taxon>
        <taxon>Hypocreales</taxon>
        <taxon>Nectriaceae</taxon>
        <taxon>Fusarium</taxon>
        <taxon>Fusarium burgessii species complex</taxon>
    </lineage>
</organism>
<dbReference type="AlphaFoldDB" id="A0A9P5A9X0"/>